<dbReference type="CDD" id="cd02509">
    <property type="entry name" value="GDP-M1P_Guanylyltransferase"/>
    <property type="match status" value="1"/>
</dbReference>
<reference evidence="10" key="1">
    <citation type="journal article" date="2020" name="mSystems">
        <title>Genome- and Community-Level Interaction Insights into Carbon Utilization and Element Cycling Functions of Hydrothermarchaeota in Hydrothermal Sediment.</title>
        <authorList>
            <person name="Zhou Z."/>
            <person name="Liu Y."/>
            <person name="Xu W."/>
            <person name="Pan J."/>
            <person name="Luo Z.H."/>
            <person name="Li M."/>
        </authorList>
    </citation>
    <scope>NUCLEOTIDE SEQUENCE [LARGE SCALE GENOMIC DNA]</scope>
    <source>
        <strain evidence="10">SpSt-210</strain>
    </source>
</reference>
<evidence type="ECO:0000313" key="10">
    <source>
        <dbReference type="EMBL" id="HEG91240.1"/>
    </source>
</evidence>
<dbReference type="Pfam" id="PF00483">
    <property type="entry name" value="NTP_transferase"/>
    <property type="match status" value="1"/>
</dbReference>
<comment type="similarity">
    <text evidence="1">Belongs to the mannose-6-phosphate isomerase type 2 family.</text>
</comment>
<dbReference type="GO" id="GO:0009298">
    <property type="term" value="P:GDP-mannose biosynthetic process"/>
    <property type="evidence" value="ECO:0007669"/>
    <property type="project" value="TreeGrafter"/>
</dbReference>
<evidence type="ECO:0000259" key="8">
    <source>
        <dbReference type="Pfam" id="PF00483"/>
    </source>
</evidence>
<protein>
    <recommendedName>
        <fullName evidence="2">mannose-1-phosphate guanylyltransferase</fullName>
        <ecNumber evidence="2">2.7.7.13</ecNumber>
    </recommendedName>
</protein>
<dbReference type="PANTHER" id="PTHR46390:SF1">
    <property type="entry name" value="MANNOSE-1-PHOSPHATE GUANYLYLTRANSFERASE"/>
    <property type="match status" value="1"/>
</dbReference>
<sequence length="365" mass="40160">MGELHHRRNLYAVIPAGGSGTRLWPASRKGQPKFLLPLPGPRSMLQTTIDRLAPLLPYSNMYVVTGSAHAVAVARQLPELPEGNIVVEPTPRGTGPAIGLGAALIARREPDAVMGSFAADHYVAEPERFRAAVLAAVQAAEQGYLVTIGIKPTYPETGYGYIRCGRPLLEHDGLVIHEVEEFKEKPDRQTAEAYLRSGRYFWNASMFVWRASTLLEAMRRLLPEVYQALEQIAAIWGEPGYEEKLAELWPQLPEVTIDHGIMERAERVAVVPADFGWTDLGDWHSLGELLGASDGATIAVGCPVIAEDTESTLVYGSGRTVVTLGVRNLVIVDTEDVVLVCDRSRAQDVRRIVRRLEEEGRLPLI</sequence>
<keyword evidence="3 10" id="KW-0808">Transferase</keyword>
<feature type="domain" description="Nucleotidyl transferase" evidence="8">
    <location>
        <begin position="12"/>
        <end position="288"/>
    </location>
</feature>
<dbReference type="InterPro" id="IPR054566">
    <property type="entry name" value="ManC/GMP-like_b-helix"/>
</dbReference>
<dbReference type="SUPFAM" id="SSF53448">
    <property type="entry name" value="Nucleotide-diphospho-sugar transferases"/>
    <property type="match status" value="1"/>
</dbReference>
<dbReference type="AlphaFoldDB" id="A0A831X8I5"/>
<comment type="caution">
    <text evidence="10">The sequence shown here is derived from an EMBL/GenBank/DDBJ whole genome shotgun (WGS) entry which is preliminary data.</text>
</comment>
<dbReference type="Pfam" id="PF22640">
    <property type="entry name" value="ManC_GMP_beta-helix"/>
    <property type="match status" value="1"/>
</dbReference>
<keyword evidence="5" id="KW-0547">Nucleotide-binding</keyword>
<organism evidence="10">
    <name type="scientific">Thermorudis peleae</name>
    <dbReference type="NCBI Taxonomy" id="1382356"/>
    <lineage>
        <taxon>Bacteria</taxon>
        <taxon>Pseudomonadati</taxon>
        <taxon>Thermomicrobiota</taxon>
        <taxon>Thermomicrobia</taxon>
        <taxon>Thermomicrobia incertae sedis</taxon>
        <taxon>Thermorudis</taxon>
    </lineage>
</organism>
<evidence type="ECO:0000256" key="1">
    <source>
        <dbReference type="ARBA" id="ARBA00006115"/>
    </source>
</evidence>
<dbReference type="EC" id="2.7.7.13" evidence="2"/>
<keyword evidence="6" id="KW-0342">GTP-binding</keyword>
<dbReference type="Gene3D" id="3.90.550.10">
    <property type="entry name" value="Spore Coat Polysaccharide Biosynthesis Protein SpsA, Chain A"/>
    <property type="match status" value="1"/>
</dbReference>
<dbReference type="InterPro" id="IPR049577">
    <property type="entry name" value="GMPP_N"/>
</dbReference>
<name>A0A831X8I5_9BACT</name>
<dbReference type="GO" id="GO:0004475">
    <property type="term" value="F:mannose-1-phosphate guanylyltransferase (GTP) activity"/>
    <property type="evidence" value="ECO:0007669"/>
    <property type="project" value="UniProtKB-EC"/>
</dbReference>
<dbReference type="InterPro" id="IPR005835">
    <property type="entry name" value="NTP_transferase_dom"/>
</dbReference>
<evidence type="ECO:0000256" key="7">
    <source>
        <dbReference type="ARBA" id="ARBA00047343"/>
    </source>
</evidence>
<comment type="catalytic activity">
    <reaction evidence="7">
        <text>alpha-D-mannose 1-phosphate + GTP + H(+) = GDP-alpha-D-mannose + diphosphate</text>
        <dbReference type="Rhea" id="RHEA:15229"/>
        <dbReference type="ChEBI" id="CHEBI:15378"/>
        <dbReference type="ChEBI" id="CHEBI:33019"/>
        <dbReference type="ChEBI" id="CHEBI:37565"/>
        <dbReference type="ChEBI" id="CHEBI:57527"/>
        <dbReference type="ChEBI" id="CHEBI:58409"/>
        <dbReference type="EC" id="2.7.7.13"/>
    </reaction>
</comment>
<dbReference type="GO" id="GO:0005525">
    <property type="term" value="F:GTP binding"/>
    <property type="evidence" value="ECO:0007669"/>
    <property type="project" value="UniProtKB-KW"/>
</dbReference>
<dbReference type="EMBL" id="DSIY01000178">
    <property type="protein sequence ID" value="HEG91240.1"/>
    <property type="molecule type" value="Genomic_DNA"/>
</dbReference>
<keyword evidence="4" id="KW-0548">Nucleotidyltransferase</keyword>
<evidence type="ECO:0000256" key="6">
    <source>
        <dbReference type="ARBA" id="ARBA00023134"/>
    </source>
</evidence>
<evidence type="ECO:0000256" key="3">
    <source>
        <dbReference type="ARBA" id="ARBA00022679"/>
    </source>
</evidence>
<proteinExistence type="inferred from homology"/>
<evidence type="ECO:0000256" key="5">
    <source>
        <dbReference type="ARBA" id="ARBA00022741"/>
    </source>
</evidence>
<evidence type="ECO:0000256" key="4">
    <source>
        <dbReference type="ARBA" id="ARBA00022695"/>
    </source>
</evidence>
<gene>
    <name evidence="10" type="ORF">ENP34_07330</name>
</gene>
<evidence type="ECO:0000256" key="2">
    <source>
        <dbReference type="ARBA" id="ARBA00012387"/>
    </source>
</evidence>
<dbReference type="InterPro" id="IPR051161">
    <property type="entry name" value="Mannose-6P_isomerase_type2"/>
</dbReference>
<dbReference type="InterPro" id="IPR029044">
    <property type="entry name" value="Nucleotide-diphossugar_trans"/>
</dbReference>
<dbReference type="FunFam" id="3.90.550.10:FF:000046">
    <property type="entry name" value="Mannose-1-phosphate guanylyltransferase (GDP)"/>
    <property type="match status" value="1"/>
</dbReference>
<dbReference type="PANTHER" id="PTHR46390">
    <property type="entry name" value="MANNOSE-1-PHOSPHATE GUANYLYLTRANSFERASE"/>
    <property type="match status" value="1"/>
</dbReference>
<accession>A0A831X8I5</accession>
<evidence type="ECO:0000259" key="9">
    <source>
        <dbReference type="Pfam" id="PF22640"/>
    </source>
</evidence>
<feature type="domain" description="MannoseP isomerase/GMP-like beta-helix" evidence="9">
    <location>
        <begin position="305"/>
        <end position="356"/>
    </location>
</feature>
<dbReference type="SUPFAM" id="SSF159283">
    <property type="entry name" value="Guanosine diphospho-D-mannose pyrophosphorylase/mannose-6-phosphate isomerase linker domain"/>
    <property type="match status" value="1"/>
</dbReference>